<feature type="coiled-coil region" evidence="1">
    <location>
        <begin position="19"/>
        <end position="67"/>
    </location>
</feature>
<dbReference type="AlphaFoldDB" id="A0A9Q0KLG7"/>
<evidence type="ECO:0000313" key="2">
    <source>
        <dbReference type="EMBL" id="KAJ4972802.1"/>
    </source>
</evidence>
<protein>
    <submittedName>
        <fullName evidence="2">Uncharacterized protein</fullName>
    </submittedName>
</protein>
<gene>
    <name evidence="2" type="ORF">NE237_005976</name>
</gene>
<sequence length="182" mass="20335">MATKSMSLCDELSVVQDKAKGAKSELTREREKLHRVEEELCQTGDKLHTVEDNLKSAKGRVQSATSESTKAKESLHRLQQWEKLCREEVIAEYRQSGVYTQALKDAASDEVEDLGGVFGEEMKGTTEEGHSLDLTMFEAPPWTSIAEVIGGDLLIEQALPQPRISHLLVPLLLTFQVWTPQL</sequence>
<evidence type="ECO:0000256" key="1">
    <source>
        <dbReference type="SAM" id="Coils"/>
    </source>
</evidence>
<name>A0A9Q0KLG7_9MAGN</name>
<dbReference type="EMBL" id="JAMYWD010000004">
    <property type="protein sequence ID" value="KAJ4972802.1"/>
    <property type="molecule type" value="Genomic_DNA"/>
</dbReference>
<proteinExistence type="predicted"/>
<accession>A0A9Q0KLG7</accession>
<dbReference type="Gene3D" id="1.20.5.340">
    <property type="match status" value="1"/>
</dbReference>
<comment type="caution">
    <text evidence="2">The sequence shown here is derived from an EMBL/GenBank/DDBJ whole genome shotgun (WGS) entry which is preliminary data.</text>
</comment>
<organism evidence="2 3">
    <name type="scientific">Protea cynaroides</name>
    <dbReference type="NCBI Taxonomy" id="273540"/>
    <lineage>
        <taxon>Eukaryota</taxon>
        <taxon>Viridiplantae</taxon>
        <taxon>Streptophyta</taxon>
        <taxon>Embryophyta</taxon>
        <taxon>Tracheophyta</taxon>
        <taxon>Spermatophyta</taxon>
        <taxon>Magnoliopsida</taxon>
        <taxon>Proteales</taxon>
        <taxon>Proteaceae</taxon>
        <taxon>Protea</taxon>
    </lineage>
</organism>
<reference evidence="2" key="1">
    <citation type="journal article" date="2023" name="Plant J.">
        <title>The genome of the king protea, Protea cynaroides.</title>
        <authorList>
            <person name="Chang J."/>
            <person name="Duong T.A."/>
            <person name="Schoeman C."/>
            <person name="Ma X."/>
            <person name="Roodt D."/>
            <person name="Barker N."/>
            <person name="Li Z."/>
            <person name="Van de Peer Y."/>
            <person name="Mizrachi E."/>
        </authorList>
    </citation>
    <scope>NUCLEOTIDE SEQUENCE</scope>
    <source>
        <tissue evidence="2">Young leaves</tissue>
    </source>
</reference>
<keyword evidence="1" id="KW-0175">Coiled coil</keyword>
<evidence type="ECO:0000313" key="3">
    <source>
        <dbReference type="Proteomes" id="UP001141806"/>
    </source>
</evidence>
<keyword evidence="3" id="KW-1185">Reference proteome</keyword>
<dbReference type="Proteomes" id="UP001141806">
    <property type="component" value="Unassembled WGS sequence"/>
</dbReference>